<keyword evidence="8 9" id="KW-0472">Membrane</keyword>
<evidence type="ECO:0000313" key="11">
    <source>
        <dbReference type="Proteomes" id="UP001164653"/>
    </source>
</evidence>
<evidence type="ECO:0000256" key="6">
    <source>
        <dbReference type="ARBA" id="ARBA00022692"/>
    </source>
</evidence>
<feature type="transmembrane region" description="Helical" evidence="9">
    <location>
        <begin position="1045"/>
        <end position="1062"/>
    </location>
</feature>
<proteinExistence type="inferred from homology"/>
<dbReference type="InterPro" id="IPR003423">
    <property type="entry name" value="OMP_efflux"/>
</dbReference>
<dbReference type="InterPro" id="IPR004763">
    <property type="entry name" value="CusA-like"/>
</dbReference>
<accession>A0A9E8NBE8</accession>
<dbReference type="Gene3D" id="1.20.1600.10">
    <property type="entry name" value="Outer membrane efflux proteins (OEP)"/>
    <property type="match status" value="1"/>
</dbReference>
<comment type="similarity">
    <text evidence="2">Belongs to the outer membrane factor (OMF) (TC 1.B.17) family.</text>
</comment>
<dbReference type="SUPFAM" id="SSF82866">
    <property type="entry name" value="Multidrug efflux transporter AcrB transmembrane domain"/>
    <property type="match status" value="2"/>
</dbReference>
<dbReference type="InterPro" id="IPR027463">
    <property type="entry name" value="AcrB_DN_DC_subdom"/>
</dbReference>
<feature type="transmembrane region" description="Helical" evidence="9">
    <location>
        <begin position="342"/>
        <end position="361"/>
    </location>
</feature>
<dbReference type="Gene3D" id="3.30.70.1320">
    <property type="entry name" value="Multidrug efflux transporter AcrB pore domain like"/>
    <property type="match status" value="1"/>
</dbReference>
<keyword evidence="4" id="KW-0813">Transport</keyword>
<dbReference type="GO" id="GO:0015562">
    <property type="term" value="F:efflux transmembrane transporter activity"/>
    <property type="evidence" value="ECO:0007669"/>
    <property type="project" value="InterPro"/>
</dbReference>
<feature type="transmembrane region" description="Helical" evidence="9">
    <location>
        <begin position="368"/>
        <end position="388"/>
    </location>
</feature>
<dbReference type="InterPro" id="IPR001036">
    <property type="entry name" value="Acrflvin-R"/>
</dbReference>
<dbReference type="RefSeq" id="WP_244819343.1">
    <property type="nucleotide sequence ID" value="NZ_CP112998.1"/>
</dbReference>
<evidence type="ECO:0000256" key="7">
    <source>
        <dbReference type="ARBA" id="ARBA00022989"/>
    </source>
</evidence>
<comment type="similarity">
    <text evidence="3">Belongs to the resistance-nodulation-cell division (RND) (TC 2.A.6) family.</text>
</comment>
<keyword evidence="5" id="KW-1003">Cell membrane</keyword>
<dbReference type="SUPFAM" id="SSF82714">
    <property type="entry name" value="Multidrug efflux transporter AcrB TolC docking domain, DN and DC subdomains"/>
    <property type="match status" value="2"/>
</dbReference>
<sequence>MLDKIIYFSIHNKLVVGIFTLALTICGVYSLTQLPIDAVPDITNNQVQVITSSPSLAAQEVERLVTFPVETSMATIPNIEEIRSISRFGLSVVTIVFKDKVDVYWARQQVSERLKSAVEQIPPGVGSPNLAPVTTGLGEIYQYVLHTKAGFEKKYPPMELRSIQDWIVRRQLLGTEGVADVSSFGGFLKQYEIAIDPFKLRSAQISVSEIFTALEQNNQNTGGAYIDKKPNAYFIRSEGLIGSLKDIEKIQVKTTSNGLPVLIRDIASVQYGSAVRYGAMTRNDEGEVVGGLVLMLKGANSSKVIGNVKERIEQIRKSLPEGVVVEPFLDRTKLVNNAIHTVSKNLIEGALIVIFVLILLLGNLRAGLVVASVIPLAMLFAVSMMYLFGVSGNLMSLGAIDFGLIVDGAVIIVEATLHHIMGKKYTHRLSQQEMDREVYESASKIRNSAAFGEIIILIVYLPILALVGIEGKMFKPMAQTVSFAILGAFILSLTYVPMVSALFLSKQNEHKANVSDKIIAFFHRLYLPALGFALRRRMVVVVSSFAIFGVSLWLFLNMGGEFIPQLDEGDFAVEMRVLTGSSLSETVDAAQKAAGLIRKNFPDEVVEVVGKIGSSEIPTDPMPVEAGDLMIILKEKSAWKKAAGREELAEKMQAVLSESIAGVTFGFQQPIQMRFNELMTGVKQDVAIKIFGEDLEVLAREANKVGKLVGAVPGAEDIYVEQVSGLPQIVVQFDRDRLATFGINIADANRAINTAFAGSSAGLVFEGEKRFDLIVRLNNASRRTLQDVSALYVTSPSGQQVPLDQIATIEMKIGANQIQREDAKRRITVAFNVRGRDVESMVKEIQSKMESQIKLPTGYYATYGGQFQNLQEASGRLSIAVPIALLLIFILLFFTFGSLRQSLLILTAIPLSAIGGILALWLRDMPFSISAGIGFIALFGVAVLNGIVLIAEFNFLRKEGETDLRKVIFQGAETRLRPVLMTALVASLGFLPMALSTSAGAEVQRPLATVVIGGLLSATLLTLLVLPVLYLIFEKRFAAKTTLNPLIGLFLILAGVVVSPNVQAQDKATVGRKISLEKAIEEGTTKNLEIKSGLYQIDYQKAMVGTAVELPKTEVSWMGGQYNSKRFDNQFNVTQAFPHPKVGAKRKALLSEQVKGVEARTEVTKAELVRQIKSIYYKLLLTAEKQDVLRQESARAERFVKAAALRLKTGESNQLEYSVAQSEQGEIQTRLIQNQGDRLNLQKQLQTLIFSTEPVEPDVDTLTKRSLAEVTADTTRIAGNPYLKYLSQQIAIDRSSTAAQRTSLLPGFSVGYFNQSLIGAQIVGNNEVFYGAGKRFQGFQFGVGIPIFNGASKARIKASELNEKVTQNQLDLAKLELGTSLQQSLQSYQTANESLNLYEEKTLVLAETIRSHATRAYEAGEIGYVEFAQAMTRAWNIRYTYLDLLDAHNQSVIEIEFLLNKQ</sequence>
<dbReference type="Gene3D" id="1.20.1640.10">
    <property type="entry name" value="Multidrug efflux transporter AcrB transmembrane domain"/>
    <property type="match status" value="2"/>
</dbReference>
<feature type="transmembrane region" description="Helical" evidence="9">
    <location>
        <begin position="903"/>
        <end position="922"/>
    </location>
</feature>
<dbReference type="Gene3D" id="3.30.70.1440">
    <property type="entry name" value="Multidrug efflux transporter AcrB pore domain"/>
    <property type="match status" value="1"/>
</dbReference>
<dbReference type="PANTHER" id="PTHR32063:SF24">
    <property type="entry name" value="CATION EFFLUX SYSTEM (ACRB_ACRD_ACRF FAMILY)"/>
    <property type="match status" value="1"/>
</dbReference>
<feature type="transmembrane region" description="Helical" evidence="9">
    <location>
        <begin position="928"/>
        <end position="955"/>
    </location>
</feature>
<comment type="subcellular location">
    <subcellularLocation>
        <location evidence="1">Cell membrane</location>
        <topology evidence="1">Multi-pass membrane protein</topology>
    </subcellularLocation>
</comment>
<dbReference type="SUPFAM" id="SSF56954">
    <property type="entry name" value="Outer membrane efflux proteins (OEP)"/>
    <property type="match status" value="1"/>
</dbReference>
<keyword evidence="6 9" id="KW-0812">Transmembrane</keyword>
<feature type="transmembrane region" description="Helical" evidence="9">
    <location>
        <begin position="877"/>
        <end position="896"/>
    </location>
</feature>
<dbReference type="Pfam" id="PF02321">
    <property type="entry name" value="OEP"/>
    <property type="match status" value="1"/>
</dbReference>
<feature type="transmembrane region" description="Helical" evidence="9">
    <location>
        <begin position="481"/>
        <end position="504"/>
    </location>
</feature>
<feature type="transmembrane region" description="Helical" evidence="9">
    <location>
        <begin position="1007"/>
        <end position="1033"/>
    </location>
</feature>
<evidence type="ECO:0000256" key="4">
    <source>
        <dbReference type="ARBA" id="ARBA00022448"/>
    </source>
</evidence>
<evidence type="ECO:0000256" key="5">
    <source>
        <dbReference type="ARBA" id="ARBA00022475"/>
    </source>
</evidence>
<keyword evidence="11" id="KW-1185">Reference proteome</keyword>
<dbReference type="SUPFAM" id="SSF82693">
    <property type="entry name" value="Multidrug efflux transporter AcrB pore domain, PN1, PN2, PC1 and PC2 subdomains"/>
    <property type="match status" value="2"/>
</dbReference>
<evidence type="ECO:0000256" key="2">
    <source>
        <dbReference type="ARBA" id="ARBA00007613"/>
    </source>
</evidence>
<evidence type="ECO:0000256" key="3">
    <source>
        <dbReference type="ARBA" id="ARBA00010942"/>
    </source>
</evidence>
<keyword evidence="7 9" id="KW-1133">Transmembrane helix</keyword>
<feature type="transmembrane region" description="Helical" evidence="9">
    <location>
        <begin position="538"/>
        <end position="556"/>
    </location>
</feature>
<name>A0A9E8NBE8_9BACT</name>
<feature type="transmembrane region" description="Helical" evidence="9">
    <location>
        <begin position="394"/>
        <end position="417"/>
    </location>
</feature>
<evidence type="ECO:0000313" key="10">
    <source>
        <dbReference type="EMBL" id="WAC13549.1"/>
    </source>
</evidence>
<dbReference type="GO" id="GO:0008324">
    <property type="term" value="F:monoatomic cation transmembrane transporter activity"/>
    <property type="evidence" value="ECO:0007669"/>
    <property type="project" value="InterPro"/>
</dbReference>
<organism evidence="10 11">
    <name type="scientific">Dyadobacter pollutisoli</name>
    <dbReference type="NCBI Taxonomy" id="2910158"/>
    <lineage>
        <taxon>Bacteria</taxon>
        <taxon>Pseudomonadati</taxon>
        <taxon>Bacteroidota</taxon>
        <taxon>Cytophagia</taxon>
        <taxon>Cytophagales</taxon>
        <taxon>Spirosomataceae</taxon>
        <taxon>Dyadobacter</taxon>
    </lineage>
</organism>
<feature type="transmembrane region" description="Helical" evidence="9">
    <location>
        <begin position="976"/>
        <end position="995"/>
    </location>
</feature>
<dbReference type="Gene3D" id="3.30.70.1430">
    <property type="entry name" value="Multidrug efflux transporter AcrB pore domain"/>
    <property type="match status" value="2"/>
</dbReference>
<reference evidence="10" key="1">
    <citation type="submission" date="2022-11" db="EMBL/GenBank/DDBJ databases">
        <title>Dyadobacter pollutisoli sp. nov., isolated from plastic dumped soil.</title>
        <authorList>
            <person name="Kim J.M."/>
            <person name="Kim K.R."/>
            <person name="Lee J.K."/>
            <person name="Hao L."/>
            <person name="Jeon C.O."/>
        </authorList>
    </citation>
    <scope>NUCLEOTIDE SEQUENCE</scope>
    <source>
        <strain evidence="10">U1</strain>
    </source>
</reference>
<dbReference type="PANTHER" id="PTHR32063">
    <property type="match status" value="1"/>
</dbReference>
<dbReference type="PRINTS" id="PR00702">
    <property type="entry name" value="ACRIFLAVINRP"/>
</dbReference>
<gene>
    <name evidence="10" type="ORF">ON006_06245</name>
</gene>
<dbReference type="NCBIfam" id="TIGR00914">
    <property type="entry name" value="2A0601"/>
    <property type="match status" value="1"/>
</dbReference>
<dbReference type="GO" id="GO:0042910">
    <property type="term" value="F:xenobiotic transmembrane transporter activity"/>
    <property type="evidence" value="ECO:0007669"/>
    <property type="project" value="TreeGrafter"/>
</dbReference>
<dbReference type="GO" id="GO:0005886">
    <property type="term" value="C:plasma membrane"/>
    <property type="evidence" value="ECO:0007669"/>
    <property type="project" value="UniProtKB-SubCell"/>
</dbReference>
<evidence type="ECO:0000256" key="8">
    <source>
        <dbReference type="ARBA" id="ARBA00023136"/>
    </source>
</evidence>
<evidence type="ECO:0000256" key="9">
    <source>
        <dbReference type="SAM" id="Phobius"/>
    </source>
</evidence>
<evidence type="ECO:0000256" key="1">
    <source>
        <dbReference type="ARBA" id="ARBA00004651"/>
    </source>
</evidence>
<dbReference type="Proteomes" id="UP001164653">
    <property type="component" value="Chromosome"/>
</dbReference>
<dbReference type="EMBL" id="CP112998">
    <property type="protein sequence ID" value="WAC13549.1"/>
    <property type="molecule type" value="Genomic_DNA"/>
</dbReference>
<dbReference type="Pfam" id="PF00873">
    <property type="entry name" value="ACR_tran"/>
    <property type="match status" value="1"/>
</dbReference>
<feature type="transmembrane region" description="Helical" evidence="9">
    <location>
        <begin position="450"/>
        <end position="469"/>
    </location>
</feature>
<protein>
    <submittedName>
        <fullName evidence="10">CusA/CzcA family heavy metal efflux RND transporter</fullName>
    </submittedName>
</protein>
<dbReference type="Gene3D" id="3.30.2090.10">
    <property type="entry name" value="Multidrug efflux transporter AcrB TolC docking domain, DN and DC subdomains"/>
    <property type="match status" value="2"/>
</dbReference>
<dbReference type="KEGG" id="dpf:ON006_06245"/>